<accession>A0A1M6EXG4</accession>
<organism evidence="2 3">
    <name type="scientific">Rubritalea squalenifaciens DSM 18772</name>
    <dbReference type="NCBI Taxonomy" id="1123071"/>
    <lineage>
        <taxon>Bacteria</taxon>
        <taxon>Pseudomonadati</taxon>
        <taxon>Verrucomicrobiota</taxon>
        <taxon>Verrucomicrobiia</taxon>
        <taxon>Verrucomicrobiales</taxon>
        <taxon>Rubritaleaceae</taxon>
        <taxon>Rubritalea</taxon>
    </lineage>
</organism>
<dbReference type="Proteomes" id="UP000184510">
    <property type="component" value="Unassembled WGS sequence"/>
</dbReference>
<keyword evidence="2" id="KW-0489">Methyltransferase</keyword>
<name>A0A1M6EXG4_9BACT</name>
<dbReference type="EMBL" id="FQYR01000002">
    <property type="protein sequence ID" value="SHI90118.1"/>
    <property type="molecule type" value="Genomic_DNA"/>
</dbReference>
<evidence type="ECO:0000259" key="1">
    <source>
        <dbReference type="Pfam" id="PF08242"/>
    </source>
</evidence>
<dbReference type="SUPFAM" id="SSF53335">
    <property type="entry name" value="S-adenosyl-L-methionine-dependent methyltransferases"/>
    <property type="match status" value="1"/>
</dbReference>
<dbReference type="AlphaFoldDB" id="A0A1M6EXG4"/>
<gene>
    <name evidence="2" type="ORF">SAMN02745181_1151</name>
</gene>
<dbReference type="InParanoid" id="A0A1M6EXG4"/>
<dbReference type="Pfam" id="PF08242">
    <property type="entry name" value="Methyltransf_12"/>
    <property type="match status" value="1"/>
</dbReference>
<evidence type="ECO:0000313" key="2">
    <source>
        <dbReference type="EMBL" id="SHI90118.1"/>
    </source>
</evidence>
<keyword evidence="2" id="KW-0808">Transferase</keyword>
<dbReference type="STRING" id="1123071.SAMN02745181_1151"/>
<dbReference type="OrthoDB" id="198177at2"/>
<sequence>MSFGRVSRVYAFCERLVFASRLQEARESCLNELEQCLDHTGARLLVVGGGDGRFLKALFERGLEPVIDYVEISQRMIGQARREVEGYEAAERVHWCCQSFESWDDEGYDAVIAQFFIDGFEGADLENVLRKLVKAQGDEGVLLITDFDPQSSWWASLLVKLMQGFFWLTCGVPGRAFIRPDSWLESVGMVRQSEILGMGGLIFTTKWKKR</sequence>
<evidence type="ECO:0000313" key="3">
    <source>
        <dbReference type="Proteomes" id="UP000184510"/>
    </source>
</evidence>
<feature type="domain" description="Methyltransferase type 12" evidence="1">
    <location>
        <begin position="45"/>
        <end position="142"/>
    </location>
</feature>
<keyword evidence="3" id="KW-1185">Reference proteome</keyword>
<reference evidence="2 3" key="1">
    <citation type="submission" date="2016-11" db="EMBL/GenBank/DDBJ databases">
        <authorList>
            <person name="Jaros S."/>
            <person name="Januszkiewicz K."/>
            <person name="Wedrychowicz H."/>
        </authorList>
    </citation>
    <scope>NUCLEOTIDE SEQUENCE [LARGE SCALE GENOMIC DNA]</scope>
    <source>
        <strain evidence="2 3">DSM 18772</strain>
    </source>
</reference>
<dbReference type="GO" id="GO:0008168">
    <property type="term" value="F:methyltransferase activity"/>
    <property type="evidence" value="ECO:0007669"/>
    <property type="project" value="UniProtKB-KW"/>
</dbReference>
<dbReference type="CDD" id="cd02440">
    <property type="entry name" value="AdoMet_MTases"/>
    <property type="match status" value="1"/>
</dbReference>
<dbReference type="GO" id="GO:0032259">
    <property type="term" value="P:methylation"/>
    <property type="evidence" value="ECO:0007669"/>
    <property type="project" value="UniProtKB-KW"/>
</dbReference>
<proteinExistence type="predicted"/>
<dbReference type="InterPro" id="IPR013217">
    <property type="entry name" value="Methyltransf_12"/>
</dbReference>
<dbReference type="Gene3D" id="3.40.50.150">
    <property type="entry name" value="Vaccinia Virus protein VP39"/>
    <property type="match status" value="1"/>
</dbReference>
<dbReference type="RefSeq" id="WP_143158492.1">
    <property type="nucleotide sequence ID" value="NZ_FQYR01000002.1"/>
</dbReference>
<dbReference type="InterPro" id="IPR029063">
    <property type="entry name" value="SAM-dependent_MTases_sf"/>
</dbReference>
<protein>
    <submittedName>
        <fullName evidence="2">Methyltransferase domain-containing protein</fullName>
    </submittedName>
</protein>